<dbReference type="GO" id="GO:0050265">
    <property type="term" value="F:RNA uridylyltransferase activity"/>
    <property type="evidence" value="ECO:0007669"/>
    <property type="project" value="UniProtKB-EC"/>
</dbReference>
<protein>
    <recommendedName>
        <fullName evidence="4">Speckle targeted PIP5K1A-regulated poly(A) polymerase</fullName>
        <ecNumber evidence="3">2.7.7.52</ecNumber>
    </recommendedName>
    <alternativeName>
        <fullName evidence="12">RNA-binding motif protein 21</fullName>
    </alternativeName>
    <alternativeName>
        <fullName evidence="13">U6 snRNA-specific terminal uridylyltransferase 1</fullName>
    </alternativeName>
</protein>
<dbReference type="Gene3D" id="3.30.460.10">
    <property type="entry name" value="Beta Polymerase, domain 2"/>
    <property type="match status" value="1"/>
</dbReference>
<dbReference type="InterPro" id="IPR002058">
    <property type="entry name" value="PAP_assoc"/>
</dbReference>
<dbReference type="GO" id="GO:0031123">
    <property type="term" value="P:RNA 3'-end processing"/>
    <property type="evidence" value="ECO:0007669"/>
    <property type="project" value="TreeGrafter"/>
</dbReference>
<evidence type="ECO:0000256" key="13">
    <source>
        <dbReference type="ARBA" id="ARBA00033036"/>
    </source>
</evidence>
<dbReference type="GeneID" id="107223254"/>
<evidence type="ECO:0000313" key="19">
    <source>
        <dbReference type="Proteomes" id="UP000829291"/>
    </source>
</evidence>
<dbReference type="GO" id="GO:0005524">
    <property type="term" value="F:ATP binding"/>
    <property type="evidence" value="ECO:0007669"/>
    <property type="project" value="UniProtKB-KW"/>
</dbReference>
<dbReference type="Pfam" id="PF03828">
    <property type="entry name" value="PAP_assoc"/>
    <property type="match status" value="1"/>
</dbReference>
<evidence type="ECO:0000256" key="5">
    <source>
        <dbReference type="ARBA" id="ARBA00022679"/>
    </source>
</evidence>
<keyword evidence="6" id="KW-0548">Nucleotidyltransferase</keyword>
<dbReference type="RefSeq" id="XP_015518362.1">
    <property type="nucleotide sequence ID" value="XM_015662876.2"/>
</dbReference>
<dbReference type="SUPFAM" id="SSF81631">
    <property type="entry name" value="PAP/OAS1 substrate-binding domain"/>
    <property type="match status" value="1"/>
</dbReference>
<comment type="cofactor">
    <cofactor evidence="1">
        <name>Mn(2+)</name>
        <dbReference type="ChEBI" id="CHEBI:29035"/>
    </cofactor>
</comment>
<dbReference type="InterPro" id="IPR043519">
    <property type="entry name" value="NT_sf"/>
</dbReference>
<evidence type="ECO:0000256" key="8">
    <source>
        <dbReference type="ARBA" id="ARBA00022741"/>
    </source>
</evidence>
<dbReference type="GO" id="GO:0046872">
    <property type="term" value="F:metal ion binding"/>
    <property type="evidence" value="ECO:0007669"/>
    <property type="project" value="UniProtKB-KW"/>
</dbReference>
<dbReference type="Gene3D" id="3.30.70.330">
    <property type="match status" value="1"/>
</dbReference>
<dbReference type="Gene3D" id="1.10.1410.10">
    <property type="match status" value="1"/>
</dbReference>
<name>A0A6J0BVW7_NEOLC</name>
<evidence type="ECO:0000256" key="9">
    <source>
        <dbReference type="ARBA" id="ARBA00022840"/>
    </source>
</evidence>
<evidence type="ECO:0000256" key="14">
    <source>
        <dbReference type="ARBA" id="ARBA00045789"/>
    </source>
</evidence>
<dbReference type="GO" id="GO:1990817">
    <property type="term" value="F:poly(A) RNA polymerase activity"/>
    <property type="evidence" value="ECO:0007669"/>
    <property type="project" value="TreeGrafter"/>
</dbReference>
<evidence type="ECO:0000256" key="11">
    <source>
        <dbReference type="ARBA" id="ARBA00022884"/>
    </source>
</evidence>
<dbReference type="InterPro" id="IPR000504">
    <property type="entry name" value="RRM_dom"/>
</dbReference>
<evidence type="ECO:0000256" key="1">
    <source>
        <dbReference type="ARBA" id="ARBA00001936"/>
    </source>
</evidence>
<proteinExistence type="predicted"/>
<comment type="catalytic activity">
    <reaction evidence="16">
        <text>RNA(n) + UTP = RNA(n)-3'-uridine ribonucleotide + diphosphate</text>
        <dbReference type="Rhea" id="RHEA:14785"/>
        <dbReference type="Rhea" id="RHEA-COMP:14527"/>
        <dbReference type="Rhea" id="RHEA-COMP:17348"/>
        <dbReference type="ChEBI" id="CHEBI:33019"/>
        <dbReference type="ChEBI" id="CHEBI:46398"/>
        <dbReference type="ChEBI" id="CHEBI:140395"/>
        <dbReference type="ChEBI" id="CHEBI:173116"/>
        <dbReference type="EC" id="2.7.7.52"/>
    </reaction>
</comment>
<evidence type="ECO:0000256" key="2">
    <source>
        <dbReference type="ARBA" id="ARBA00001946"/>
    </source>
</evidence>
<accession>A0A6J0BVW7</accession>
<dbReference type="InterPro" id="IPR054708">
    <property type="entry name" value="MTPAP-like_central"/>
</dbReference>
<evidence type="ECO:0000259" key="18">
    <source>
        <dbReference type="PROSITE" id="PS50102"/>
    </source>
</evidence>
<keyword evidence="9" id="KW-0067">ATP-binding</keyword>
<dbReference type="AlphaFoldDB" id="A0A6J0BVW7"/>
<evidence type="ECO:0000256" key="6">
    <source>
        <dbReference type="ARBA" id="ARBA00022695"/>
    </source>
</evidence>
<keyword evidence="8" id="KW-0547">Nucleotide-binding</keyword>
<dbReference type="PANTHER" id="PTHR12271:SF127">
    <property type="entry name" value="SPECKLE TARGETED PIP5K1A-REGULATED POLY(A) POLYMERASE"/>
    <property type="match status" value="1"/>
</dbReference>
<dbReference type="InterPro" id="IPR036236">
    <property type="entry name" value="Znf_C2H2_sf"/>
</dbReference>
<comment type="cofactor">
    <cofactor evidence="2">
        <name>Mg(2+)</name>
        <dbReference type="ChEBI" id="CHEBI:18420"/>
    </cofactor>
</comment>
<reference evidence="20" key="1">
    <citation type="submission" date="2025-08" db="UniProtKB">
        <authorList>
            <consortium name="RefSeq"/>
        </authorList>
    </citation>
    <scope>IDENTIFICATION</scope>
    <source>
        <tissue evidence="20">Thorax and Abdomen</tissue>
    </source>
</reference>
<evidence type="ECO:0000256" key="4">
    <source>
        <dbReference type="ARBA" id="ARBA00021679"/>
    </source>
</evidence>
<gene>
    <name evidence="20" type="primary">LOC107223254</name>
</gene>
<dbReference type="InterPro" id="IPR012677">
    <property type="entry name" value="Nucleotide-bd_a/b_plait_sf"/>
</dbReference>
<dbReference type="OrthoDB" id="407432at2759"/>
<evidence type="ECO:0000256" key="3">
    <source>
        <dbReference type="ARBA" id="ARBA00012472"/>
    </source>
</evidence>
<keyword evidence="7" id="KW-0479">Metal-binding</keyword>
<keyword evidence="19" id="KW-1185">Reference proteome</keyword>
<dbReference type="SUPFAM" id="SSF81301">
    <property type="entry name" value="Nucleotidyltransferase"/>
    <property type="match status" value="1"/>
</dbReference>
<dbReference type="CDD" id="cd05402">
    <property type="entry name" value="NT_PAP_TUTase"/>
    <property type="match status" value="1"/>
</dbReference>
<evidence type="ECO:0000256" key="10">
    <source>
        <dbReference type="ARBA" id="ARBA00022842"/>
    </source>
</evidence>
<evidence type="ECO:0000256" key="7">
    <source>
        <dbReference type="ARBA" id="ARBA00022723"/>
    </source>
</evidence>
<dbReference type="InterPro" id="IPR035979">
    <property type="entry name" value="RBD_domain_sf"/>
</dbReference>
<dbReference type="InParanoid" id="A0A6J0BVW7"/>
<keyword evidence="10" id="KW-0460">Magnesium</keyword>
<dbReference type="SUPFAM" id="SSF57667">
    <property type="entry name" value="beta-beta-alpha zinc fingers"/>
    <property type="match status" value="1"/>
</dbReference>
<organism evidence="20">
    <name type="scientific">Neodiprion lecontei</name>
    <name type="common">Redheaded pine sawfly</name>
    <dbReference type="NCBI Taxonomy" id="441921"/>
    <lineage>
        <taxon>Eukaryota</taxon>
        <taxon>Metazoa</taxon>
        <taxon>Ecdysozoa</taxon>
        <taxon>Arthropoda</taxon>
        <taxon>Hexapoda</taxon>
        <taxon>Insecta</taxon>
        <taxon>Pterygota</taxon>
        <taxon>Neoptera</taxon>
        <taxon>Endopterygota</taxon>
        <taxon>Hymenoptera</taxon>
        <taxon>Tenthredinoidea</taxon>
        <taxon>Diprionidae</taxon>
        <taxon>Diprioninae</taxon>
        <taxon>Neodiprion</taxon>
    </lineage>
</organism>
<evidence type="ECO:0000313" key="20">
    <source>
        <dbReference type="RefSeq" id="XP_015518362.1"/>
    </source>
</evidence>
<dbReference type="KEGG" id="nlo:107223254"/>
<dbReference type="PANTHER" id="PTHR12271">
    <property type="entry name" value="POLY A POLYMERASE CID PAP -RELATED"/>
    <property type="match status" value="1"/>
</dbReference>
<comment type="subunit">
    <text evidence="15">Associates with the cleavage and polyadenylation specificity factor (CPSF) complex. Interacts with CPSF1 and CPSF3; the interaction is direct. Interacts with PIP5K1A.</text>
</comment>
<comment type="function">
    <text evidence="14">Poly(A) polymerase that creates the 3'-poly(A) tail of specific pre-mRNAs. Localizes to nuclear speckles together with PIP5K1A and mediates polyadenylation of a select set of mRNAs, such as HMOX1. In addition to polyadenylation, it is also required for the 3'-end cleavage of pre-mRNAs: binds to the 3'UTR of targeted pre-mRNAs and promotes the recruitment and assembly of the CPSF complex on the 3'UTR of pre-mRNAs. In addition to adenylyltransferase activity, also has uridylyltransferase activity. However, the ATP ratio is higher than UTP in cells, suggesting that it functions primarily as a poly(A) polymerase. Acts as a specific terminal uridylyltransferase for U6 snRNA in vitro: responsible for a controlled elongation reaction that results in the restoration of the four 3'-terminal UMP-residues found in newly transcribed U6 snRNA. Not involved in replication-dependent histone mRNA degradation.</text>
</comment>
<dbReference type="Proteomes" id="UP000829291">
    <property type="component" value="Chromosome 6"/>
</dbReference>
<evidence type="ECO:0000256" key="16">
    <source>
        <dbReference type="ARBA" id="ARBA00049105"/>
    </source>
</evidence>
<keyword evidence="11 17" id="KW-0694">RNA-binding</keyword>
<evidence type="ECO:0000256" key="17">
    <source>
        <dbReference type="PROSITE-ProRule" id="PRU00176"/>
    </source>
</evidence>
<evidence type="ECO:0000256" key="12">
    <source>
        <dbReference type="ARBA" id="ARBA00030790"/>
    </source>
</evidence>
<dbReference type="Pfam" id="PF22600">
    <property type="entry name" value="MTPAP-like_central"/>
    <property type="match status" value="1"/>
</dbReference>
<sequence>MAKHCEVCRIDLADDYAYQGHITGKKHAKNLQFLEFKKAIEERSIFVSNWPPHFTSVQVIDFFLKYGFIESHKCQRDYALIQFAERETVDFLMSRPVFIDNHKLRIEPRKFYQNERTPVTQASITLSYEDLKDIFETETTFDSQLIAFLNAVQPNDVAVEAKYGSVCASLKQIFKIKFRNCKVHRFGSTVTGLSFFHSDLDVYIDIGLPIVESEDDTKPYEWTPKKIFRVGKSLLFKRNNIFTDIVLIPNAKTPIIKFRHAPTNIFCDINFKNSLGVCNSHLIKYYLSLDVRLKPLVIIIKFWAELFGIAGMGKISNYALTLLIIFFLQQPERAMVPTVVQLQSSCKPEFVQGWQVNYDENIKLQNTKNESSIPSLLYEFFDFYAGFDLGSKVLCPLDGKAHPKTVFASAEELPDTMFRYREYIRETQNPMLMHTDKPMCLQDPFELNHNVTSRVNGRTVAFFQQHCITSREVCKEVQENDYKTLFSILFTRETKLDKPAKVRMLIKGELFLKVGLPKNTVLQPNVIYRGHFTINDWYETVLNLVKEIFERVYKFKVKLESMDREVKQQKCDVESDVHTKNKTKTILECLGYFKLWYGRKNNKTIFDPTMSALDREASISDKMMEELKKTPASSIPIISFTCIIQKLQKPVAVELILKNNNSAQNMFKEFSDQMCNKLNQIIDKTLLHMLQYKKKEQPSQSS</sequence>
<dbReference type="EC" id="2.7.7.52" evidence="3"/>
<evidence type="ECO:0000256" key="15">
    <source>
        <dbReference type="ARBA" id="ARBA00046411"/>
    </source>
</evidence>
<dbReference type="InterPro" id="IPR013087">
    <property type="entry name" value="Znf_C2H2_type"/>
</dbReference>
<dbReference type="PROSITE" id="PS50102">
    <property type="entry name" value="RRM"/>
    <property type="match status" value="1"/>
</dbReference>
<dbReference type="SUPFAM" id="SSF54928">
    <property type="entry name" value="RNA-binding domain, RBD"/>
    <property type="match status" value="1"/>
</dbReference>
<feature type="domain" description="RRM" evidence="18">
    <location>
        <begin position="43"/>
        <end position="111"/>
    </location>
</feature>
<dbReference type="Gene3D" id="3.30.160.60">
    <property type="entry name" value="Classic Zinc Finger"/>
    <property type="match status" value="1"/>
</dbReference>
<dbReference type="Pfam" id="PF12874">
    <property type="entry name" value="zf-met"/>
    <property type="match status" value="1"/>
</dbReference>
<dbReference type="GO" id="GO:0003723">
    <property type="term" value="F:RNA binding"/>
    <property type="evidence" value="ECO:0007669"/>
    <property type="project" value="UniProtKB-UniRule"/>
</dbReference>
<keyword evidence="5" id="KW-0808">Transferase</keyword>